<dbReference type="KEGG" id="hro:HELRODRAFT_183580"/>
<reference evidence="1 3" key="2">
    <citation type="journal article" date="2013" name="Nature">
        <title>Insights into bilaterian evolution from three spiralian genomes.</title>
        <authorList>
            <person name="Simakov O."/>
            <person name="Marletaz F."/>
            <person name="Cho S.J."/>
            <person name="Edsinger-Gonzales E."/>
            <person name="Havlak P."/>
            <person name="Hellsten U."/>
            <person name="Kuo D.H."/>
            <person name="Larsson T."/>
            <person name="Lv J."/>
            <person name="Arendt D."/>
            <person name="Savage R."/>
            <person name="Osoegawa K."/>
            <person name="de Jong P."/>
            <person name="Grimwood J."/>
            <person name="Chapman J.A."/>
            <person name="Shapiro H."/>
            <person name="Aerts A."/>
            <person name="Otillar R.P."/>
            <person name="Terry A.Y."/>
            <person name="Boore J.L."/>
            <person name="Grigoriev I.V."/>
            <person name="Lindberg D.R."/>
            <person name="Seaver E.C."/>
            <person name="Weisblat D.A."/>
            <person name="Putnam N.H."/>
            <person name="Rokhsar D.S."/>
        </authorList>
    </citation>
    <scope>NUCLEOTIDE SEQUENCE</scope>
</reference>
<name>T1FJV3_HELRO</name>
<gene>
    <name evidence="2" type="primary">20209102</name>
    <name evidence="1" type="ORF">HELRODRAFT_183580</name>
</gene>
<evidence type="ECO:0000313" key="2">
    <source>
        <dbReference type="EnsemblMetazoa" id="HelroP183580"/>
    </source>
</evidence>
<sequence length="156" mass="17721">MAVELIFERLLNIILFVVYRPPNTDPNLFIDYSVTLPNDAQSQSHDKLVYVTVFDWHNLINANQYGFLKNCSTDLAILDMNQYAMENINSKSAGRYRTTAAIGAVLLSPTEIDNRVDEEEDDENSQTTDRILRPICLQNSLRSALEHRGNSALQTI</sequence>
<dbReference type="AlphaFoldDB" id="T1FJV3"/>
<accession>T1FJV3</accession>
<dbReference type="HOGENOM" id="CLU_1688649_0_0_1"/>
<dbReference type="InParanoid" id="T1FJV3"/>
<reference evidence="2" key="3">
    <citation type="submission" date="2015-06" db="UniProtKB">
        <authorList>
            <consortium name="EnsemblMetazoa"/>
        </authorList>
    </citation>
    <scope>IDENTIFICATION</scope>
</reference>
<dbReference type="GeneID" id="20209102"/>
<dbReference type="EnsemblMetazoa" id="HelroT183580">
    <property type="protein sequence ID" value="HelroP183580"/>
    <property type="gene ID" value="HelroG183580"/>
</dbReference>
<dbReference type="Proteomes" id="UP000015101">
    <property type="component" value="Unassembled WGS sequence"/>
</dbReference>
<dbReference type="CTD" id="20209102"/>
<dbReference type="EMBL" id="AMQM01008870">
    <property type="status" value="NOT_ANNOTATED_CDS"/>
    <property type="molecule type" value="Genomic_DNA"/>
</dbReference>
<dbReference type="EMBL" id="KB095865">
    <property type="protein sequence ID" value="ESO10480.1"/>
    <property type="molecule type" value="Genomic_DNA"/>
</dbReference>
<evidence type="ECO:0000313" key="3">
    <source>
        <dbReference type="Proteomes" id="UP000015101"/>
    </source>
</evidence>
<protein>
    <submittedName>
        <fullName evidence="1 2">Uncharacterized protein</fullName>
    </submittedName>
</protein>
<organism evidence="2 3">
    <name type="scientific">Helobdella robusta</name>
    <name type="common">Californian leech</name>
    <dbReference type="NCBI Taxonomy" id="6412"/>
    <lineage>
        <taxon>Eukaryota</taxon>
        <taxon>Metazoa</taxon>
        <taxon>Spiralia</taxon>
        <taxon>Lophotrochozoa</taxon>
        <taxon>Annelida</taxon>
        <taxon>Clitellata</taxon>
        <taxon>Hirudinea</taxon>
        <taxon>Rhynchobdellida</taxon>
        <taxon>Glossiphoniidae</taxon>
        <taxon>Helobdella</taxon>
    </lineage>
</organism>
<evidence type="ECO:0000313" key="1">
    <source>
        <dbReference type="EMBL" id="ESO10480.1"/>
    </source>
</evidence>
<dbReference type="RefSeq" id="XP_009011418.1">
    <property type="nucleotide sequence ID" value="XM_009013170.1"/>
</dbReference>
<reference evidence="3" key="1">
    <citation type="submission" date="2012-12" db="EMBL/GenBank/DDBJ databases">
        <authorList>
            <person name="Hellsten U."/>
            <person name="Grimwood J."/>
            <person name="Chapman J.A."/>
            <person name="Shapiro H."/>
            <person name="Aerts A."/>
            <person name="Otillar R.P."/>
            <person name="Terry A.Y."/>
            <person name="Boore J.L."/>
            <person name="Simakov O."/>
            <person name="Marletaz F."/>
            <person name="Cho S.-J."/>
            <person name="Edsinger-Gonzales E."/>
            <person name="Havlak P."/>
            <person name="Kuo D.-H."/>
            <person name="Larsson T."/>
            <person name="Lv J."/>
            <person name="Arendt D."/>
            <person name="Savage R."/>
            <person name="Osoegawa K."/>
            <person name="de Jong P."/>
            <person name="Lindberg D.R."/>
            <person name="Seaver E.C."/>
            <person name="Weisblat D.A."/>
            <person name="Putnam N.H."/>
            <person name="Grigoriev I.V."/>
            <person name="Rokhsar D.S."/>
        </authorList>
    </citation>
    <scope>NUCLEOTIDE SEQUENCE</scope>
</reference>
<proteinExistence type="predicted"/>
<keyword evidence="3" id="KW-1185">Reference proteome</keyword>